<organism evidence="3 4">
    <name type="scientific">Methylobacterium hispanicum</name>
    <dbReference type="NCBI Taxonomy" id="270350"/>
    <lineage>
        <taxon>Bacteria</taxon>
        <taxon>Pseudomonadati</taxon>
        <taxon>Pseudomonadota</taxon>
        <taxon>Alphaproteobacteria</taxon>
        <taxon>Hyphomicrobiales</taxon>
        <taxon>Methylobacteriaceae</taxon>
        <taxon>Methylobacterium</taxon>
    </lineage>
</organism>
<dbReference type="AlphaFoldDB" id="A0AAV4ZLI0"/>
<reference evidence="3" key="1">
    <citation type="journal article" date="2016" name="Front. Microbiol.">
        <title>Genome Sequence of the Piezophilic, Mesophilic Sulfate-Reducing Bacterium Desulfovibrio indicus J2T.</title>
        <authorList>
            <person name="Cao J."/>
            <person name="Maignien L."/>
            <person name="Shao Z."/>
            <person name="Alain K."/>
            <person name="Jebbar M."/>
        </authorList>
    </citation>
    <scope>NUCLEOTIDE SEQUENCE</scope>
    <source>
        <strain evidence="3">DSM 16372</strain>
    </source>
</reference>
<accession>A0AAV4ZLI0</accession>
<sequence>MRFTRHNDSLALDDFWNRVERDWRSAGSDRTPPAATPDAPADDLAATDPATTPAATPAGTTLETTPAAPLEPVVVAAPETSAEAGPSGSASVPPTEAAPVAPVTPVAPATPDVDAAALLTGTDPAAPVSAAGLTRHDGTIQAQSGDVIENLDIYADGPGIELDGDANVTIRNVRIHYNGTDQGGSGIEAIGSQNLTVDGVEIINAGAPASGPNTDPEQYGIGLFESPGAAVSHVTVRDASTGLYLQDSPNATLQGIEGYNMRGPYPRGQLVQFNRSDNSSLTDFYNYNDLETSWTEDNVNIGSNNVTIANGLIDGNNSPSGVGVIVEGGTGVHVSNVDTVRMGNGAFSDYGSGNTFDDVRSFDNFADSHAGRGTPLSGSLIFTLADDSTITNAAYQNAAAPGNVVYGGGIQDEAFGGTFQASEITGEAPMAAYHNAFSWS</sequence>
<gene>
    <name evidence="3" type="ORF">BHAOGJBA_2522</name>
</gene>
<dbReference type="InterPro" id="IPR006626">
    <property type="entry name" value="PbH1"/>
</dbReference>
<feature type="domain" description="Right handed beta helix" evidence="2">
    <location>
        <begin position="140"/>
        <end position="253"/>
    </location>
</feature>
<proteinExistence type="predicted"/>
<reference evidence="3" key="2">
    <citation type="submission" date="2021-08" db="EMBL/GenBank/DDBJ databases">
        <authorList>
            <person name="Tani A."/>
            <person name="Ola A."/>
            <person name="Ogura Y."/>
            <person name="Katsura K."/>
            <person name="Hayashi T."/>
        </authorList>
    </citation>
    <scope>NUCLEOTIDE SEQUENCE</scope>
    <source>
        <strain evidence="3">DSM 16372</strain>
    </source>
</reference>
<dbReference type="InterPro" id="IPR039448">
    <property type="entry name" value="Beta_helix"/>
</dbReference>
<dbReference type="InterPro" id="IPR012334">
    <property type="entry name" value="Pectin_lyas_fold"/>
</dbReference>
<feature type="compositionally biased region" description="Low complexity" evidence="1">
    <location>
        <begin position="92"/>
        <end position="106"/>
    </location>
</feature>
<dbReference type="RefSeq" id="WP_238230075.1">
    <property type="nucleotide sequence ID" value="NZ_BPQO01000009.1"/>
</dbReference>
<protein>
    <recommendedName>
        <fullName evidence="2">Right handed beta helix domain-containing protein</fullName>
    </recommendedName>
</protein>
<comment type="caution">
    <text evidence="3">The sequence shown here is derived from an EMBL/GenBank/DDBJ whole genome shotgun (WGS) entry which is preliminary data.</text>
</comment>
<evidence type="ECO:0000313" key="4">
    <source>
        <dbReference type="Proteomes" id="UP001055247"/>
    </source>
</evidence>
<keyword evidence="4" id="KW-1185">Reference proteome</keyword>
<dbReference type="SMART" id="SM00710">
    <property type="entry name" value="PbH1"/>
    <property type="match status" value="5"/>
</dbReference>
<feature type="compositionally biased region" description="Low complexity" evidence="1">
    <location>
        <begin position="31"/>
        <end position="80"/>
    </location>
</feature>
<dbReference type="InterPro" id="IPR011050">
    <property type="entry name" value="Pectin_lyase_fold/virulence"/>
</dbReference>
<evidence type="ECO:0000313" key="3">
    <source>
        <dbReference type="EMBL" id="GJD88997.1"/>
    </source>
</evidence>
<dbReference type="EMBL" id="BPQO01000009">
    <property type="protein sequence ID" value="GJD88997.1"/>
    <property type="molecule type" value="Genomic_DNA"/>
</dbReference>
<dbReference type="Proteomes" id="UP001055247">
    <property type="component" value="Unassembled WGS sequence"/>
</dbReference>
<evidence type="ECO:0000259" key="2">
    <source>
        <dbReference type="Pfam" id="PF13229"/>
    </source>
</evidence>
<feature type="region of interest" description="Disordered" evidence="1">
    <location>
        <begin position="23"/>
        <end position="106"/>
    </location>
</feature>
<evidence type="ECO:0000256" key="1">
    <source>
        <dbReference type="SAM" id="MobiDB-lite"/>
    </source>
</evidence>
<dbReference type="SUPFAM" id="SSF51126">
    <property type="entry name" value="Pectin lyase-like"/>
    <property type="match status" value="2"/>
</dbReference>
<dbReference type="Pfam" id="PF13229">
    <property type="entry name" value="Beta_helix"/>
    <property type="match status" value="1"/>
</dbReference>
<dbReference type="Gene3D" id="2.160.20.10">
    <property type="entry name" value="Single-stranded right-handed beta-helix, Pectin lyase-like"/>
    <property type="match status" value="1"/>
</dbReference>
<name>A0AAV4ZLI0_9HYPH</name>